<dbReference type="Pfam" id="PF05258">
    <property type="entry name" value="DciA"/>
    <property type="match status" value="1"/>
</dbReference>
<dbReference type="STRING" id="376427.SAMN04487954_101250"/>
<evidence type="ECO:0000313" key="2">
    <source>
        <dbReference type="EMBL" id="SDI76280.1"/>
    </source>
</evidence>
<feature type="region of interest" description="Disordered" evidence="1">
    <location>
        <begin position="110"/>
        <end position="135"/>
    </location>
</feature>
<reference evidence="2 3" key="1">
    <citation type="submission" date="2016-10" db="EMBL/GenBank/DDBJ databases">
        <authorList>
            <person name="de Groot N.N."/>
        </authorList>
    </citation>
    <scope>NUCLEOTIDE SEQUENCE [LARGE SCALE GENOMIC DNA]</scope>
    <source>
        <strain evidence="2 3">CGMCC 1.6133</strain>
    </source>
</reference>
<dbReference type="OrthoDB" id="5767011at2"/>
<dbReference type="AlphaFoldDB" id="A0A1G8N9R2"/>
<proteinExistence type="predicted"/>
<name>A0A1G8N9R2_9GAMM</name>
<gene>
    <name evidence="2" type="ORF">SAMN04487954_101250</name>
</gene>
<accession>A0A1G8N9R2</accession>
<dbReference type="InterPro" id="IPR007922">
    <property type="entry name" value="DciA-like"/>
</dbReference>
<sequence>MSIKVKRSRAQPMSRLLGGQGELAPLMRTARLIDQAQHHLRAHLPDEVGEHLHVGGFSDGKLTLITDRAVWLTWLRYEQARLLELLHQLPAFAAVTGFTFKVRPVHPVKAPPRQARQLSGPASDELTACAENTDDPRLKQALERLAAHAERSDDAPPQR</sequence>
<organism evidence="2 3">
    <name type="scientific">Billgrantia gudaonensis</name>
    <dbReference type="NCBI Taxonomy" id="376427"/>
    <lineage>
        <taxon>Bacteria</taxon>
        <taxon>Pseudomonadati</taxon>
        <taxon>Pseudomonadota</taxon>
        <taxon>Gammaproteobacteria</taxon>
        <taxon>Oceanospirillales</taxon>
        <taxon>Halomonadaceae</taxon>
        <taxon>Billgrantia</taxon>
    </lineage>
</organism>
<keyword evidence="3" id="KW-1185">Reference proteome</keyword>
<evidence type="ECO:0000313" key="3">
    <source>
        <dbReference type="Proteomes" id="UP000198525"/>
    </source>
</evidence>
<evidence type="ECO:0000256" key="1">
    <source>
        <dbReference type="SAM" id="MobiDB-lite"/>
    </source>
</evidence>
<dbReference type="EMBL" id="FNES01000001">
    <property type="protein sequence ID" value="SDI76280.1"/>
    <property type="molecule type" value="Genomic_DNA"/>
</dbReference>
<protein>
    <recommendedName>
        <fullName evidence="4">DUF721 domain-containing protein</fullName>
    </recommendedName>
</protein>
<evidence type="ECO:0008006" key="4">
    <source>
        <dbReference type="Google" id="ProtNLM"/>
    </source>
</evidence>
<dbReference type="Proteomes" id="UP000198525">
    <property type="component" value="Unassembled WGS sequence"/>
</dbReference>
<dbReference type="RefSeq" id="WP_089682268.1">
    <property type="nucleotide sequence ID" value="NZ_FNES01000001.1"/>
</dbReference>